<sequence>MVKGLLPSPRGRNTAVGVDLRAFSFPPLYTINTCLFADGHVSSQKRVCPIPKERVIASGFLPNEIGRNETSEKRRNLFLLMEFGTIRSVEKFRPLD</sequence>
<protein>
    <submittedName>
        <fullName evidence="1">Uncharacterized protein</fullName>
    </submittedName>
</protein>
<evidence type="ECO:0000313" key="1">
    <source>
        <dbReference type="EMBL" id="KAL2751148.1"/>
    </source>
</evidence>
<name>A0ABD2D181_VESMC</name>
<dbReference type="AlphaFoldDB" id="A0ABD2D181"/>
<gene>
    <name evidence="1" type="ORF">V1477_000306</name>
</gene>
<proteinExistence type="predicted"/>
<reference evidence="1 2" key="1">
    <citation type="journal article" date="2024" name="Ann. Entomol. Soc. Am.">
        <title>Genomic analyses of the southern and eastern yellowjacket wasps (Hymenoptera: Vespidae) reveal evolutionary signatures of social life.</title>
        <authorList>
            <person name="Catto M.A."/>
            <person name="Caine P.B."/>
            <person name="Orr S.E."/>
            <person name="Hunt B.G."/>
            <person name="Goodisman M.A.D."/>
        </authorList>
    </citation>
    <scope>NUCLEOTIDE SEQUENCE [LARGE SCALE GENOMIC DNA]</scope>
    <source>
        <strain evidence="1">232</strain>
        <tissue evidence="1">Head and thorax</tissue>
    </source>
</reference>
<dbReference type="Proteomes" id="UP001607303">
    <property type="component" value="Unassembled WGS sequence"/>
</dbReference>
<comment type="caution">
    <text evidence="1">The sequence shown here is derived from an EMBL/GenBank/DDBJ whole genome shotgun (WGS) entry which is preliminary data.</text>
</comment>
<evidence type="ECO:0000313" key="2">
    <source>
        <dbReference type="Proteomes" id="UP001607303"/>
    </source>
</evidence>
<organism evidence="1 2">
    <name type="scientific">Vespula maculifrons</name>
    <name type="common">Eastern yellow jacket</name>
    <name type="synonym">Wasp</name>
    <dbReference type="NCBI Taxonomy" id="7453"/>
    <lineage>
        <taxon>Eukaryota</taxon>
        <taxon>Metazoa</taxon>
        <taxon>Ecdysozoa</taxon>
        <taxon>Arthropoda</taxon>
        <taxon>Hexapoda</taxon>
        <taxon>Insecta</taxon>
        <taxon>Pterygota</taxon>
        <taxon>Neoptera</taxon>
        <taxon>Endopterygota</taxon>
        <taxon>Hymenoptera</taxon>
        <taxon>Apocrita</taxon>
        <taxon>Aculeata</taxon>
        <taxon>Vespoidea</taxon>
        <taxon>Vespidae</taxon>
        <taxon>Vespinae</taxon>
        <taxon>Vespula</taxon>
    </lineage>
</organism>
<keyword evidence="2" id="KW-1185">Reference proteome</keyword>
<dbReference type="EMBL" id="JAYRBN010000007">
    <property type="protein sequence ID" value="KAL2751148.1"/>
    <property type="molecule type" value="Genomic_DNA"/>
</dbReference>
<accession>A0ABD2D181</accession>